<keyword evidence="2" id="KW-1185">Reference proteome</keyword>
<dbReference type="Proteomes" id="UP000826300">
    <property type="component" value="Chromosome"/>
</dbReference>
<gene>
    <name evidence="1" type="ORF">JO391_07675</name>
</gene>
<dbReference type="RefSeq" id="WP_220663862.1">
    <property type="nucleotide sequence ID" value="NZ_CP069370.1"/>
</dbReference>
<dbReference type="AlphaFoldDB" id="A0A8G1EEH4"/>
<reference evidence="1" key="1">
    <citation type="submission" date="2021-02" db="EMBL/GenBank/DDBJ databases">
        <title>Rhodobacter shimadae sp. nov., an aerobic anoxygenic phototrophic bacterium isolated from a hot spring.</title>
        <authorList>
            <person name="Muramatsu S."/>
            <person name="Haruta S."/>
            <person name="Hirose S."/>
            <person name="Hanada S."/>
        </authorList>
    </citation>
    <scope>NUCLEOTIDE SEQUENCE</scope>
    <source>
        <strain evidence="1">N10</strain>
    </source>
</reference>
<evidence type="ECO:0000313" key="1">
    <source>
        <dbReference type="EMBL" id="QYZ71366.1"/>
    </source>
</evidence>
<proteinExistence type="predicted"/>
<protein>
    <recommendedName>
        <fullName evidence="3">Phosphoadenosine phosphosulfate reductase</fullName>
    </recommendedName>
</protein>
<evidence type="ECO:0000313" key="2">
    <source>
        <dbReference type="Proteomes" id="UP000826300"/>
    </source>
</evidence>
<evidence type="ECO:0008006" key="3">
    <source>
        <dbReference type="Google" id="ProtNLM"/>
    </source>
</evidence>
<organism evidence="1 2">
    <name type="scientific">Neotabrizicola shimadae</name>
    <dbReference type="NCBI Taxonomy" id="2807096"/>
    <lineage>
        <taxon>Bacteria</taxon>
        <taxon>Pseudomonadati</taxon>
        <taxon>Pseudomonadota</taxon>
        <taxon>Alphaproteobacteria</taxon>
        <taxon>Rhodobacterales</taxon>
        <taxon>Paracoccaceae</taxon>
        <taxon>Neotabrizicola</taxon>
    </lineage>
</organism>
<accession>A0A8G1EEH4</accession>
<dbReference type="KEGG" id="nsm:JO391_07675"/>
<dbReference type="EMBL" id="CP069370">
    <property type="protein sequence ID" value="QYZ71366.1"/>
    <property type="molecule type" value="Genomic_DNA"/>
</dbReference>
<name>A0A8G1EEH4_9RHOB</name>
<sequence length="309" mass="33503">MTSPADSDDITATGPAEDWLAKLDRVGEEAGYFQTLGPRHWAFFADEGTTLLVTFESAAAIRAGKDGLPQGHAIASARGWSHLCLIAEGQTWYRDPGVWGYFDRLVDDAFFEDFDKVLFYGAGPAGYAAASYSVAAPGASLLLMAPRATQDPAFAGWDRRDPAARRLDFTSRYGYAPAMAEGAAEVIVIYDPSEPLDAMHAALFRAPYATLLRTPALGPAPERMFDSMGLTARLIEAAMAGGLTRSSFARLWRLRRNSGVYARLLMDKLAAGGNTARELRATRWVASHFKSAGFQKRLAALEARLTPPS</sequence>